<reference evidence="7 8" key="1">
    <citation type="journal article" date="2016" name="Nat. Commun.">
        <title>Thousands of microbial genomes shed light on interconnected biogeochemical processes in an aquifer system.</title>
        <authorList>
            <person name="Anantharaman K."/>
            <person name="Brown C.T."/>
            <person name="Hug L.A."/>
            <person name="Sharon I."/>
            <person name="Castelle C.J."/>
            <person name="Probst A.J."/>
            <person name="Thomas B.C."/>
            <person name="Singh A."/>
            <person name="Wilkins M.J."/>
            <person name="Karaoz U."/>
            <person name="Brodie E.L."/>
            <person name="Williams K.H."/>
            <person name="Hubbard S.S."/>
            <person name="Banfield J.F."/>
        </authorList>
    </citation>
    <scope>NUCLEOTIDE SEQUENCE [LARGE SCALE GENOMIC DNA]</scope>
</reference>
<accession>A0A1F6C1E5</accession>
<comment type="similarity">
    <text evidence="2">Belongs to the class I fructose-bisphosphate aldolase family.</text>
</comment>
<protein>
    <recommendedName>
        <fullName evidence="3">fructose-bisphosphate aldolase</fullName>
        <ecNumber evidence="3">4.1.2.13</ecNumber>
    </recommendedName>
    <alternativeName>
        <fullName evidence="6">Fructose-bisphosphate aldolase class I</fullName>
    </alternativeName>
</protein>
<dbReference type="SUPFAM" id="SSF51569">
    <property type="entry name" value="Aldolase"/>
    <property type="match status" value="1"/>
</dbReference>
<dbReference type="EMBL" id="MFKP01000058">
    <property type="protein sequence ID" value="OGG43024.1"/>
    <property type="molecule type" value="Genomic_DNA"/>
</dbReference>
<dbReference type="GO" id="GO:0004332">
    <property type="term" value="F:fructose-bisphosphate aldolase activity"/>
    <property type="evidence" value="ECO:0007669"/>
    <property type="project" value="UniProtKB-EC"/>
</dbReference>
<dbReference type="Proteomes" id="UP000178249">
    <property type="component" value="Unassembled WGS sequence"/>
</dbReference>
<evidence type="ECO:0000256" key="5">
    <source>
        <dbReference type="ARBA" id="ARBA00023239"/>
    </source>
</evidence>
<evidence type="ECO:0000313" key="8">
    <source>
        <dbReference type="Proteomes" id="UP000178249"/>
    </source>
</evidence>
<evidence type="ECO:0000256" key="1">
    <source>
        <dbReference type="ARBA" id="ARBA00004714"/>
    </source>
</evidence>
<evidence type="ECO:0000313" key="7">
    <source>
        <dbReference type="EMBL" id="OGG43024.1"/>
    </source>
</evidence>
<name>A0A1F6C1E5_9BACT</name>
<evidence type="ECO:0000256" key="4">
    <source>
        <dbReference type="ARBA" id="ARBA00023152"/>
    </source>
</evidence>
<sequence length="334" mass="36034">MTLHEMAQHLVRQGKGILAADESNTTCNKRFETLGIPATEDMRRAYREILFTTPGIEEFLSGVILYDETIRQSASDGTPLHQLLASRGIQVGIKVDGGLDDTAFPDGQVTKGLEGLQGRLQEYKSLSAVFTKWRMVTTVEDTPQNKALQENVTRLAEYARVVQQEGLVPIIEPEVLIDGTHTAAQCENAIVETLSLAFDAMQKASVDLKGLILKTSMAVSGKKNSARASADEVGERTVRALKASVPDAIAGVVFLSGGQTPEEATANLNAIARLEPHPWPLTFSFSRALQEPVLALWKGNNANTPDAQAAFHKRLSLNILADAGGYSPALEQGA</sequence>
<dbReference type="NCBIfam" id="NF033379">
    <property type="entry name" value="FrucBisAld_I"/>
    <property type="match status" value="1"/>
</dbReference>
<dbReference type="Gene3D" id="3.20.20.70">
    <property type="entry name" value="Aldolase class I"/>
    <property type="match status" value="1"/>
</dbReference>
<dbReference type="PANTHER" id="PTHR11627">
    <property type="entry name" value="FRUCTOSE-BISPHOSPHATE ALDOLASE"/>
    <property type="match status" value="1"/>
</dbReference>
<organism evidence="7 8">
    <name type="scientific">Candidatus Kaiserbacteria bacterium RIFCSPHIGHO2_01_FULL_48_10</name>
    <dbReference type="NCBI Taxonomy" id="1798476"/>
    <lineage>
        <taxon>Bacteria</taxon>
        <taxon>Candidatus Kaiseribacteriota</taxon>
    </lineage>
</organism>
<evidence type="ECO:0000256" key="2">
    <source>
        <dbReference type="ARBA" id="ARBA00010387"/>
    </source>
</evidence>
<dbReference type="UniPathway" id="UPA00109">
    <property type="reaction ID" value="UER00183"/>
</dbReference>
<evidence type="ECO:0000256" key="3">
    <source>
        <dbReference type="ARBA" id="ARBA00013068"/>
    </source>
</evidence>
<comment type="caution">
    <text evidence="7">The sequence shown here is derived from an EMBL/GenBank/DDBJ whole genome shotgun (WGS) entry which is preliminary data.</text>
</comment>
<keyword evidence="4" id="KW-0324">Glycolysis</keyword>
<keyword evidence="5" id="KW-0456">Lyase</keyword>
<comment type="pathway">
    <text evidence="1">Carbohydrate degradation; glycolysis; D-glyceraldehyde 3-phosphate and glycerone phosphate from D-glucose: step 4/4.</text>
</comment>
<dbReference type="AlphaFoldDB" id="A0A1F6C1E5"/>
<evidence type="ECO:0000256" key="6">
    <source>
        <dbReference type="ARBA" id="ARBA00029799"/>
    </source>
</evidence>
<gene>
    <name evidence="7" type="ORF">A2841_03110</name>
</gene>
<dbReference type="InterPro" id="IPR000741">
    <property type="entry name" value="FBA_I"/>
</dbReference>
<dbReference type="InterPro" id="IPR013785">
    <property type="entry name" value="Aldolase_TIM"/>
</dbReference>
<dbReference type="EC" id="4.1.2.13" evidence="3"/>
<dbReference type="GO" id="GO:0006096">
    <property type="term" value="P:glycolytic process"/>
    <property type="evidence" value="ECO:0007669"/>
    <property type="project" value="UniProtKB-UniPathway"/>
</dbReference>
<proteinExistence type="inferred from homology"/>
<dbReference type="Pfam" id="PF00274">
    <property type="entry name" value="Glycolytic"/>
    <property type="match status" value="1"/>
</dbReference>